<feature type="compositionally biased region" description="Basic and acidic residues" evidence="1">
    <location>
        <begin position="92"/>
        <end position="102"/>
    </location>
</feature>
<dbReference type="AlphaFoldDB" id="A0AAV7N1J2"/>
<accession>A0AAV7N1J2</accession>
<reference evidence="2" key="1">
    <citation type="journal article" date="2022" name="bioRxiv">
        <title>Sequencing and chromosome-scale assembly of the giantPleurodeles waltlgenome.</title>
        <authorList>
            <person name="Brown T."/>
            <person name="Elewa A."/>
            <person name="Iarovenko S."/>
            <person name="Subramanian E."/>
            <person name="Araus A.J."/>
            <person name="Petzold A."/>
            <person name="Susuki M."/>
            <person name="Suzuki K.-i.T."/>
            <person name="Hayashi T."/>
            <person name="Toyoda A."/>
            <person name="Oliveira C."/>
            <person name="Osipova E."/>
            <person name="Leigh N.D."/>
            <person name="Simon A."/>
            <person name="Yun M.H."/>
        </authorList>
    </citation>
    <scope>NUCLEOTIDE SEQUENCE</scope>
    <source>
        <strain evidence="2">20211129_DDA</strain>
        <tissue evidence="2">Liver</tissue>
    </source>
</reference>
<evidence type="ECO:0000256" key="1">
    <source>
        <dbReference type="SAM" id="MobiDB-lite"/>
    </source>
</evidence>
<sequence length="128" mass="14328">MIFTAKLRAETLSGVQFLGTLQAVWEWIETQPQGTTNQCPMDEEKNQRRVNRWNYSPHEGALSKEEVSRDQRKALKVAASLKAGGMSSPTNDMDKADSRFDSELSTDVPMDSDTPMLVVTKSTADYLI</sequence>
<feature type="region of interest" description="Disordered" evidence="1">
    <location>
        <begin position="80"/>
        <end position="111"/>
    </location>
</feature>
<keyword evidence="3" id="KW-1185">Reference proteome</keyword>
<dbReference type="EMBL" id="JANPWB010000013">
    <property type="protein sequence ID" value="KAJ1108407.1"/>
    <property type="molecule type" value="Genomic_DNA"/>
</dbReference>
<name>A0AAV7N1J2_PLEWA</name>
<protein>
    <submittedName>
        <fullName evidence="2">Uncharacterized protein</fullName>
    </submittedName>
</protein>
<evidence type="ECO:0000313" key="3">
    <source>
        <dbReference type="Proteomes" id="UP001066276"/>
    </source>
</evidence>
<proteinExistence type="predicted"/>
<evidence type="ECO:0000313" key="2">
    <source>
        <dbReference type="EMBL" id="KAJ1108407.1"/>
    </source>
</evidence>
<dbReference type="Proteomes" id="UP001066276">
    <property type="component" value="Chromosome 9"/>
</dbReference>
<organism evidence="2 3">
    <name type="scientific">Pleurodeles waltl</name>
    <name type="common">Iberian ribbed newt</name>
    <dbReference type="NCBI Taxonomy" id="8319"/>
    <lineage>
        <taxon>Eukaryota</taxon>
        <taxon>Metazoa</taxon>
        <taxon>Chordata</taxon>
        <taxon>Craniata</taxon>
        <taxon>Vertebrata</taxon>
        <taxon>Euteleostomi</taxon>
        <taxon>Amphibia</taxon>
        <taxon>Batrachia</taxon>
        <taxon>Caudata</taxon>
        <taxon>Salamandroidea</taxon>
        <taxon>Salamandridae</taxon>
        <taxon>Pleurodelinae</taxon>
        <taxon>Pleurodeles</taxon>
    </lineage>
</organism>
<gene>
    <name evidence="2" type="ORF">NDU88_005783</name>
</gene>
<comment type="caution">
    <text evidence="2">The sequence shown here is derived from an EMBL/GenBank/DDBJ whole genome shotgun (WGS) entry which is preliminary data.</text>
</comment>